<keyword evidence="1" id="KW-1133">Transmembrane helix</keyword>
<proteinExistence type="predicted"/>
<feature type="transmembrane region" description="Helical" evidence="1">
    <location>
        <begin position="116"/>
        <end position="137"/>
    </location>
</feature>
<keyword evidence="1" id="KW-0812">Transmembrane</keyword>
<evidence type="ECO:0000256" key="1">
    <source>
        <dbReference type="SAM" id="Phobius"/>
    </source>
</evidence>
<accession>A0A3D5Q9Y0</accession>
<name>A0A3D5Q9Y0_FLESI</name>
<evidence type="ECO:0000313" key="2">
    <source>
        <dbReference type="EMBL" id="HCW92661.1"/>
    </source>
</evidence>
<protein>
    <submittedName>
        <fullName evidence="2">Uncharacterized protein</fullName>
    </submittedName>
</protein>
<organism evidence="2 3">
    <name type="scientific">Flexistipes sinusarabici</name>
    <dbReference type="NCBI Taxonomy" id="2352"/>
    <lineage>
        <taxon>Bacteria</taxon>
        <taxon>Pseudomonadati</taxon>
        <taxon>Deferribacterota</taxon>
        <taxon>Deferribacteres</taxon>
        <taxon>Deferribacterales</taxon>
        <taxon>Flexistipitaceae</taxon>
        <taxon>Flexistipes</taxon>
    </lineage>
</organism>
<dbReference type="AlphaFoldDB" id="A0A3D5Q9Y0"/>
<gene>
    <name evidence="2" type="ORF">DHM44_03160</name>
</gene>
<dbReference type="Proteomes" id="UP000262325">
    <property type="component" value="Unassembled WGS sequence"/>
</dbReference>
<keyword evidence="1" id="KW-0472">Membrane</keyword>
<dbReference type="EMBL" id="DPPF01000066">
    <property type="protein sequence ID" value="HCW92661.1"/>
    <property type="molecule type" value="Genomic_DNA"/>
</dbReference>
<evidence type="ECO:0000313" key="3">
    <source>
        <dbReference type="Proteomes" id="UP000262325"/>
    </source>
</evidence>
<comment type="caution">
    <text evidence="2">The sequence shown here is derived from an EMBL/GenBank/DDBJ whole genome shotgun (WGS) entry which is preliminary data.</text>
</comment>
<sequence length="215" mass="25012">MDQEKIKSFAKEFDISEKLSEEILTACEENKLNETVIKGKISELASEHQKKREEENLEEGLTPYIRRKFFEYLDEIEEEEFEESISSSYYEKISQKIDNWGNDLLTKFEKKGNGNIFNIFLPASIILFILVILLLFLTDGFKSDSVPVITAVDKEQTEVMTESQMDCYRKIFYLTSDMEPKNVFLSSAIIQEEGACEAYKIIQELFSKNIEDNDN</sequence>
<reference evidence="2 3" key="1">
    <citation type="journal article" date="2018" name="Nat. Biotechnol.">
        <title>A standardized bacterial taxonomy based on genome phylogeny substantially revises the tree of life.</title>
        <authorList>
            <person name="Parks D.H."/>
            <person name="Chuvochina M."/>
            <person name="Waite D.W."/>
            <person name="Rinke C."/>
            <person name="Skarshewski A."/>
            <person name="Chaumeil P.A."/>
            <person name="Hugenholtz P."/>
        </authorList>
    </citation>
    <scope>NUCLEOTIDE SEQUENCE [LARGE SCALE GENOMIC DNA]</scope>
    <source>
        <strain evidence="2">UBA8672</strain>
    </source>
</reference>